<keyword evidence="3" id="KW-0812">Transmembrane</keyword>
<comment type="caution">
    <text evidence="6">The sequence shown here is derived from an EMBL/GenBank/DDBJ whole genome shotgun (WGS) entry which is preliminary data.</text>
</comment>
<keyword evidence="7" id="KW-1185">Reference proteome</keyword>
<dbReference type="InterPro" id="IPR001466">
    <property type="entry name" value="Beta-lactam-related"/>
</dbReference>
<keyword evidence="3" id="KW-1133">Transmembrane helix</keyword>
<sequence length="479" mass="53679">MAKKIITILLALSISFTIGFGKADAGQPKTEEQKMDAFIHQYMKKSKIPGLAAVVIKNGKTIYQKGVGYADKEKKRPVTLETRFQLASLTKAFTGLAIMDLVKQGRLSLDDKVAVYLPWFHVTYNGQPVDLTIKELLEQSSGFPSDDFMQLPPSTNRKALQEGIKDLNGFHLSAKPGTTFIYSNINYDILGLILEKITGEPYAKWMKQRVFSPLRLNDTTVKTTTASDHLTKGYKVAFFSAREYDRPANNKLAPAAAIISDSHDMEKWMRLNLGIEQSKGFPFIDQSSDNPYHYFAGWMFGTDQRYHSGHLENNSSYILLNPKENTGIVVMANLNSAYITAIAKGLEAIVHGETPSGNYTDDALHWDRIASIILIGSLPIICLELAWLVTVVTKIRKRRLTFRNFSLSLFVSCMGLVLIVAGAIAIFRYPMRVLSNVPWFYIKDWLPATIYYGTLAVTLLYTLFIIAGTLAILFKPSKK</sequence>
<proteinExistence type="predicted"/>
<evidence type="ECO:0000256" key="1">
    <source>
        <dbReference type="ARBA" id="ARBA00004370"/>
    </source>
</evidence>
<gene>
    <name evidence="6" type="ORF">ACFO4N_08305</name>
</gene>
<dbReference type="EMBL" id="JBHSFW010000003">
    <property type="protein sequence ID" value="MFC4618738.1"/>
    <property type="molecule type" value="Genomic_DNA"/>
</dbReference>
<reference evidence="7" key="1">
    <citation type="journal article" date="2019" name="Int. J. Syst. Evol. Microbiol.">
        <title>The Global Catalogue of Microorganisms (GCM) 10K type strain sequencing project: providing services to taxonomists for standard genome sequencing and annotation.</title>
        <authorList>
            <consortium name="The Broad Institute Genomics Platform"/>
            <consortium name="The Broad Institute Genome Sequencing Center for Infectious Disease"/>
            <person name="Wu L."/>
            <person name="Ma J."/>
        </authorList>
    </citation>
    <scope>NUCLEOTIDE SEQUENCE [LARGE SCALE GENOMIC DNA]</scope>
    <source>
        <strain evidence="7">CGMCC 1.16306</strain>
    </source>
</reference>
<feature type="transmembrane region" description="Helical" evidence="3">
    <location>
        <begin position="369"/>
        <end position="393"/>
    </location>
</feature>
<dbReference type="Pfam" id="PF00144">
    <property type="entry name" value="Beta-lactamase"/>
    <property type="match status" value="1"/>
</dbReference>
<feature type="domain" description="Beta-lactamase-related" evidence="5">
    <location>
        <begin position="36"/>
        <end position="336"/>
    </location>
</feature>
<accession>A0ABV9GP57</accession>
<organism evidence="6 7">
    <name type="scientific">Camelliibacillus cellulosilyticus</name>
    <dbReference type="NCBI Taxonomy" id="2174486"/>
    <lineage>
        <taxon>Bacteria</taxon>
        <taxon>Bacillati</taxon>
        <taxon>Bacillota</taxon>
        <taxon>Bacilli</taxon>
        <taxon>Bacillales</taxon>
        <taxon>Sporolactobacillaceae</taxon>
        <taxon>Camelliibacillus</taxon>
    </lineage>
</organism>
<keyword evidence="6" id="KW-0378">Hydrolase</keyword>
<feature type="transmembrane region" description="Helical" evidence="3">
    <location>
        <begin position="405"/>
        <end position="429"/>
    </location>
</feature>
<dbReference type="GO" id="GO:0016787">
    <property type="term" value="F:hydrolase activity"/>
    <property type="evidence" value="ECO:0007669"/>
    <property type="project" value="UniProtKB-KW"/>
</dbReference>
<dbReference type="InterPro" id="IPR050491">
    <property type="entry name" value="AmpC-like"/>
</dbReference>
<evidence type="ECO:0000256" key="3">
    <source>
        <dbReference type="SAM" id="Phobius"/>
    </source>
</evidence>
<dbReference type="EC" id="3.-.-.-" evidence="6"/>
<evidence type="ECO:0000256" key="4">
    <source>
        <dbReference type="SAM" id="SignalP"/>
    </source>
</evidence>
<dbReference type="Proteomes" id="UP001596022">
    <property type="component" value="Unassembled WGS sequence"/>
</dbReference>
<dbReference type="PANTHER" id="PTHR46825:SF11">
    <property type="entry name" value="PENICILLIN-BINDING PROTEIN 4"/>
    <property type="match status" value="1"/>
</dbReference>
<dbReference type="SUPFAM" id="SSF56601">
    <property type="entry name" value="beta-lactamase/transpeptidase-like"/>
    <property type="match status" value="1"/>
</dbReference>
<evidence type="ECO:0000256" key="2">
    <source>
        <dbReference type="ARBA" id="ARBA00023136"/>
    </source>
</evidence>
<name>A0ABV9GP57_9BACL</name>
<dbReference type="PANTHER" id="PTHR46825">
    <property type="entry name" value="D-ALANYL-D-ALANINE-CARBOXYPEPTIDASE/ENDOPEPTIDASE AMPH"/>
    <property type="match status" value="1"/>
</dbReference>
<comment type="subcellular location">
    <subcellularLocation>
        <location evidence="1">Membrane</location>
    </subcellularLocation>
</comment>
<protein>
    <submittedName>
        <fullName evidence="6">Serine hydrolase domain-containing protein</fullName>
        <ecNumber evidence="6">3.-.-.-</ecNumber>
    </submittedName>
</protein>
<evidence type="ECO:0000259" key="5">
    <source>
        <dbReference type="Pfam" id="PF00144"/>
    </source>
</evidence>
<dbReference type="RefSeq" id="WP_376845808.1">
    <property type="nucleotide sequence ID" value="NZ_JBHSFW010000003.1"/>
</dbReference>
<dbReference type="Gene3D" id="3.40.710.10">
    <property type="entry name" value="DD-peptidase/beta-lactamase superfamily"/>
    <property type="match status" value="1"/>
</dbReference>
<feature type="signal peptide" evidence="4">
    <location>
        <begin position="1"/>
        <end position="25"/>
    </location>
</feature>
<keyword evidence="4" id="KW-0732">Signal</keyword>
<evidence type="ECO:0000313" key="7">
    <source>
        <dbReference type="Proteomes" id="UP001596022"/>
    </source>
</evidence>
<dbReference type="InterPro" id="IPR012338">
    <property type="entry name" value="Beta-lactam/transpept-like"/>
</dbReference>
<feature type="chain" id="PRO_5046477852" evidence="4">
    <location>
        <begin position="26"/>
        <end position="479"/>
    </location>
</feature>
<keyword evidence="2 3" id="KW-0472">Membrane</keyword>
<feature type="transmembrane region" description="Helical" evidence="3">
    <location>
        <begin position="449"/>
        <end position="474"/>
    </location>
</feature>
<evidence type="ECO:0000313" key="6">
    <source>
        <dbReference type="EMBL" id="MFC4618738.1"/>
    </source>
</evidence>